<feature type="transmembrane region" description="Helical" evidence="1">
    <location>
        <begin position="263"/>
        <end position="287"/>
    </location>
</feature>
<name>A0A398D710_9BACT</name>
<feature type="transmembrane region" description="Helical" evidence="1">
    <location>
        <begin position="223"/>
        <end position="243"/>
    </location>
</feature>
<sequence length="414" mass="45021">MNAVPFTLFKADDTWALWTFLIVAAYVCILLEHKYKWASQISGAVLALIIGLVAANLRIIPTDAPVWDAVWNFILPLSVTMLLFNADLRRILRESGRLFGIFNISAVATVIGAFVAVILYHNFIPELNKAAGMMTGSYIGGGVNFVALSKALLASGTLVSTLTVADNLNMALAFLLLLSIPNFRFFKRTFKHPYEDEIQELAKASVEAEQETRAAAYWKRKEISLLDIASIIAIAFFIVFIAGKFSGWVQSVIPADATGFMSLVRIVFGQLYLVIPVVTIGLATLFPKWLPKIPGAYEVGMFGVYLFFVVIGIPASIYTIITKAPILLAFCFTIAAINIVLTLIGGKVFHYSVEECVISSNANLGGPSTAAGMAIAKGWTKLVTPAILVGVWGYAIGNYVGMFVGLTVLSMFHH</sequence>
<feature type="transmembrane region" description="Helical" evidence="1">
    <location>
        <begin position="15"/>
        <end position="31"/>
    </location>
</feature>
<feature type="transmembrane region" description="Helical" evidence="1">
    <location>
        <begin position="43"/>
        <end position="60"/>
    </location>
</feature>
<feature type="transmembrane region" description="Helical" evidence="1">
    <location>
        <begin position="299"/>
        <end position="320"/>
    </location>
</feature>
<keyword evidence="1" id="KW-0472">Membrane</keyword>
<feature type="transmembrane region" description="Helical" evidence="1">
    <location>
        <begin position="98"/>
        <end position="120"/>
    </location>
</feature>
<feature type="transmembrane region" description="Helical" evidence="1">
    <location>
        <begin position="326"/>
        <end position="344"/>
    </location>
</feature>
<dbReference type="EMBL" id="QXIT01000013">
    <property type="protein sequence ID" value="RIE10815.1"/>
    <property type="molecule type" value="Genomic_DNA"/>
</dbReference>
<dbReference type="PANTHER" id="PTHR34289">
    <property type="entry name" value="PROTEIN, PUTATIVE (DUF819)-RELATED"/>
    <property type="match status" value="1"/>
</dbReference>
<dbReference type="AlphaFoldDB" id="A0A398D710"/>
<accession>A0A398D710</accession>
<evidence type="ECO:0000313" key="2">
    <source>
        <dbReference type="EMBL" id="RIE10815.1"/>
    </source>
</evidence>
<dbReference type="Proteomes" id="UP000266260">
    <property type="component" value="Unassembled WGS sequence"/>
</dbReference>
<dbReference type="InterPro" id="IPR008537">
    <property type="entry name" value="DUF819"/>
</dbReference>
<feature type="transmembrane region" description="Helical" evidence="1">
    <location>
        <begin position="66"/>
        <end position="86"/>
    </location>
</feature>
<dbReference type="Pfam" id="PF05684">
    <property type="entry name" value="DUF819"/>
    <property type="match status" value="1"/>
</dbReference>
<dbReference type="RefSeq" id="WP_119175309.1">
    <property type="nucleotide sequence ID" value="NZ_QXIT01000013.1"/>
</dbReference>
<keyword evidence="3" id="KW-1185">Reference proteome</keyword>
<keyword evidence="1" id="KW-0812">Transmembrane</keyword>
<keyword evidence="1" id="KW-1133">Transmembrane helix</keyword>
<comment type="caution">
    <text evidence="2">The sequence shown here is derived from an EMBL/GenBank/DDBJ whole genome shotgun (WGS) entry which is preliminary data.</text>
</comment>
<feature type="transmembrane region" description="Helical" evidence="1">
    <location>
        <begin position="168"/>
        <end position="186"/>
    </location>
</feature>
<dbReference type="PANTHER" id="PTHR34289:SF8">
    <property type="entry name" value="DUF819 DOMAIN-CONTAINING PROTEIN"/>
    <property type="match status" value="1"/>
</dbReference>
<organism evidence="2 3">
    <name type="scientific">Candidatus Cryosericum odellii</name>
    <dbReference type="NCBI Taxonomy" id="2290917"/>
    <lineage>
        <taxon>Bacteria</taxon>
        <taxon>Pseudomonadati</taxon>
        <taxon>Caldisericota/Cryosericota group</taxon>
        <taxon>Candidatus Cryosericota</taxon>
        <taxon>Candidatus Cryosericia</taxon>
        <taxon>Candidatus Cryosericales</taxon>
        <taxon>Candidatus Cryosericaceae</taxon>
        <taxon>Candidatus Cryosericum</taxon>
    </lineage>
</organism>
<evidence type="ECO:0000313" key="3">
    <source>
        <dbReference type="Proteomes" id="UP000266260"/>
    </source>
</evidence>
<reference evidence="2 3" key="1">
    <citation type="submission" date="2018-09" db="EMBL/GenBank/DDBJ databases">
        <title>Discovery and Ecogenomic Context for Candidatus Cryosericales, a Global Caldiserica Order Active in Thawing Permafrost.</title>
        <authorList>
            <person name="Martinez M.A."/>
            <person name="Woodcroft B.J."/>
            <person name="Ignacio Espinoza J.C."/>
            <person name="Zayed A."/>
            <person name="Singleton C.M."/>
            <person name="Boyd J."/>
            <person name="Li Y.-F."/>
            <person name="Purvine S."/>
            <person name="Maughan H."/>
            <person name="Hodgkins S.B."/>
            <person name="Anderson D."/>
            <person name="Sederholm M."/>
            <person name="Temperton B."/>
            <person name="Saleska S.R."/>
            <person name="Tyson G.W."/>
            <person name="Rich V.I."/>
        </authorList>
    </citation>
    <scope>NUCLEOTIDE SEQUENCE [LARGE SCALE GENOMIC DNA]</scope>
    <source>
        <strain evidence="2 3">SMC6</strain>
    </source>
</reference>
<proteinExistence type="predicted"/>
<feature type="transmembrane region" description="Helical" evidence="1">
    <location>
        <begin position="386"/>
        <end position="412"/>
    </location>
</feature>
<gene>
    <name evidence="2" type="ORF">SMC6_00575</name>
</gene>
<evidence type="ECO:0000256" key="1">
    <source>
        <dbReference type="SAM" id="Phobius"/>
    </source>
</evidence>
<protein>
    <submittedName>
        <fullName evidence="2">DUF819 family protein</fullName>
    </submittedName>
</protein>